<accession>A0A564YT13</accession>
<dbReference type="EMBL" id="CABIJS010000356">
    <property type="protein sequence ID" value="VUZ50326.1"/>
    <property type="molecule type" value="Genomic_DNA"/>
</dbReference>
<dbReference type="Proteomes" id="UP000321570">
    <property type="component" value="Unassembled WGS sequence"/>
</dbReference>
<dbReference type="AlphaFoldDB" id="A0A564YT13"/>
<name>A0A564YT13_HYMDI</name>
<reference evidence="2 3" key="1">
    <citation type="submission" date="2019-07" db="EMBL/GenBank/DDBJ databases">
        <authorList>
            <person name="Jastrzebski P J."/>
            <person name="Paukszto L."/>
            <person name="Jastrzebski P J."/>
        </authorList>
    </citation>
    <scope>NUCLEOTIDE SEQUENCE [LARGE SCALE GENOMIC DNA]</scope>
    <source>
        <strain evidence="2 3">WMS-il1</strain>
    </source>
</reference>
<sequence length="106" mass="11962">MKNNFLLLLIELSAITTFYTQMAKLQLQDIDYQSSSLSLCLGDKALHQHNPTLIDFKACGANARDLSLVPHLVFLYLSKILDISVQRTFGHPRLCNPELGIADFRI</sequence>
<feature type="chain" id="PRO_5022105708" evidence="1">
    <location>
        <begin position="21"/>
        <end position="106"/>
    </location>
</feature>
<evidence type="ECO:0000256" key="1">
    <source>
        <dbReference type="SAM" id="SignalP"/>
    </source>
</evidence>
<gene>
    <name evidence="2" type="ORF">WMSIL1_LOCUS9304</name>
</gene>
<keyword evidence="3" id="KW-1185">Reference proteome</keyword>
<keyword evidence="1" id="KW-0732">Signal</keyword>
<evidence type="ECO:0000313" key="2">
    <source>
        <dbReference type="EMBL" id="VUZ50326.1"/>
    </source>
</evidence>
<organism evidence="2 3">
    <name type="scientific">Hymenolepis diminuta</name>
    <name type="common">Rat tapeworm</name>
    <dbReference type="NCBI Taxonomy" id="6216"/>
    <lineage>
        <taxon>Eukaryota</taxon>
        <taxon>Metazoa</taxon>
        <taxon>Spiralia</taxon>
        <taxon>Lophotrochozoa</taxon>
        <taxon>Platyhelminthes</taxon>
        <taxon>Cestoda</taxon>
        <taxon>Eucestoda</taxon>
        <taxon>Cyclophyllidea</taxon>
        <taxon>Hymenolepididae</taxon>
        <taxon>Hymenolepis</taxon>
    </lineage>
</organism>
<feature type="signal peptide" evidence="1">
    <location>
        <begin position="1"/>
        <end position="20"/>
    </location>
</feature>
<proteinExistence type="predicted"/>
<evidence type="ECO:0000313" key="3">
    <source>
        <dbReference type="Proteomes" id="UP000321570"/>
    </source>
</evidence>
<protein>
    <submittedName>
        <fullName evidence="2">Uncharacterized protein</fullName>
    </submittedName>
</protein>